<proteinExistence type="predicted"/>
<evidence type="ECO:0000313" key="3">
    <source>
        <dbReference type="Proteomes" id="UP000198372"/>
    </source>
</evidence>
<name>A0A238F4K9_9BASI</name>
<feature type="signal peptide" evidence="1">
    <location>
        <begin position="1"/>
        <end position="18"/>
    </location>
</feature>
<keyword evidence="1" id="KW-0732">Signal</keyword>
<sequence length="260" mass="28120">MLAVQILSLLAVALPALAHSGSPRRLRSARSSQTGSEDLAIRNFDEAYAAVGLTRRDFEVHNSALSKRSQPRIRCTVNSCISQARADALCVREYRNKVSYPSDDATVTCDQVCKIACNSGFTQQDTEKSTVCIKNVDKCAGKKCATSTNGVSGCKDGECSLVCTTRGYTLNRAQDECIAFGSDPDNCETEGNKCMDSYDGRYKATCDSGKCSLGESCFQTLQFQQRCRSTNVLRESPLSACPSGFKAGTNKRRQSTCVAA</sequence>
<dbReference type="AlphaFoldDB" id="A0A238F4K9"/>
<gene>
    <name evidence="2" type="ORF">BQ2448_96</name>
</gene>
<evidence type="ECO:0000313" key="2">
    <source>
        <dbReference type="EMBL" id="SCV67975.1"/>
    </source>
</evidence>
<accession>A0A238F4K9</accession>
<dbReference type="Proteomes" id="UP000198372">
    <property type="component" value="Unassembled WGS sequence"/>
</dbReference>
<organism evidence="2 3">
    <name type="scientific">Microbotryum intermedium</name>
    <dbReference type="NCBI Taxonomy" id="269621"/>
    <lineage>
        <taxon>Eukaryota</taxon>
        <taxon>Fungi</taxon>
        <taxon>Dikarya</taxon>
        <taxon>Basidiomycota</taxon>
        <taxon>Pucciniomycotina</taxon>
        <taxon>Microbotryomycetes</taxon>
        <taxon>Microbotryales</taxon>
        <taxon>Microbotryaceae</taxon>
        <taxon>Microbotryum</taxon>
    </lineage>
</organism>
<keyword evidence="3" id="KW-1185">Reference proteome</keyword>
<protein>
    <submittedName>
        <fullName evidence="2">BQ2448_96 protein</fullName>
    </submittedName>
</protein>
<evidence type="ECO:0000256" key="1">
    <source>
        <dbReference type="SAM" id="SignalP"/>
    </source>
</evidence>
<feature type="chain" id="PRO_5013212205" evidence="1">
    <location>
        <begin position="19"/>
        <end position="260"/>
    </location>
</feature>
<dbReference type="EMBL" id="FMSP01000003">
    <property type="protein sequence ID" value="SCV67975.1"/>
    <property type="molecule type" value="Genomic_DNA"/>
</dbReference>
<reference evidence="3" key="1">
    <citation type="submission" date="2016-09" db="EMBL/GenBank/DDBJ databases">
        <authorList>
            <person name="Jeantristanb JTB J.-T."/>
            <person name="Ricardo R."/>
        </authorList>
    </citation>
    <scope>NUCLEOTIDE SEQUENCE [LARGE SCALE GENOMIC DNA]</scope>
</reference>